<dbReference type="Pfam" id="PF02838">
    <property type="entry name" value="Glyco_hydro_20b"/>
    <property type="match status" value="1"/>
</dbReference>
<comment type="similarity">
    <text evidence="1">Belongs to the glycosyl hydrolase 20 family.</text>
</comment>
<dbReference type="PANTHER" id="PTHR43678:SF1">
    <property type="entry name" value="BETA-N-ACETYLHEXOSAMINIDASE"/>
    <property type="match status" value="1"/>
</dbReference>
<accession>A0A940DMV4</accession>
<dbReference type="InterPro" id="IPR017853">
    <property type="entry name" value="GH"/>
</dbReference>
<evidence type="ECO:0000256" key="2">
    <source>
        <dbReference type="ARBA" id="ARBA00022801"/>
    </source>
</evidence>
<evidence type="ECO:0000256" key="3">
    <source>
        <dbReference type="ARBA" id="ARBA00023295"/>
    </source>
</evidence>
<dbReference type="AlphaFoldDB" id="A0A940DMV4"/>
<evidence type="ECO:0000256" key="4">
    <source>
        <dbReference type="PIRSR" id="PIRSR625705-1"/>
    </source>
</evidence>
<dbReference type="PANTHER" id="PTHR43678">
    <property type="entry name" value="PUTATIVE (AFU_ORTHOLOGUE AFUA_2G00640)-RELATED"/>
    <property type="match status" value="1"/>
</dbReference>
<dbReference type="PRINTS" id="PR00738">
    <property type="entry name" value="GLHYDRLASE20"/>
</dbReference>
<dbReference type="InterPro" id="IPR025705">
    <property type="entry name" value="Beta_hexosaminidase_sua/sub"/>
</dbReference>
<sequence>MSAGGGAPKVIPALKEWSGASGRLRLPASGRIVLSPEDEALLRPAAEILSADLKTMFGMEYEIVCSGARRGDIVLASDLSCSRYGDESYCLSVTDAVRISGPAYPGVFWGTRTLLQMLHNQPDGLQKGHALDYPSYRWRGFMIDAGRKYFSLDYLRQYVAIMSFYKMNAFQVHLNDNGFVQFFGNDWNRTYSAFRLESDRFPGLTAKDGSYGKDEFREFQKTAARYGVEVIPEIDVPAHSLAFTHYDPTLAAGKTEYGMDHLDLYGPEVYRFLDTLFLEYAGGPDPVFSGKYVHIGTDEYNSAEAEQFRKFMAHYIDYISSLGKTPVIWGSLKYMGGETPVPTGKCIANAWSHDWLDVGTALEGDYAGVVNLCDTYLYIVPGADYYHDFLDLRLIYEDWSPESMGWGEEGMSGNPKFLGSMFAVWNDLVGNGVSQQDVHFRTFPALQVMSEKLWHGDDGSRLPFGEFIDLCRRTPEAPGVNLSAKIHGPAELFPRDSVLDLCGNSLVHTSVPEIGYPYSVEFEICPDENPASDAVLFRGPHSEFIANWNGTGKFAFRRDGYEFVFHGYRLPAGKWTAIRIEGDIAGTSLFVDGEMAERLEGRRREVWNHRYSRKDSMRIIETLIFPLGQIGAEEMGFRGSLRNISARHL</sequence>
<feature type="active site" description="Proton donor" evidence="4">
    <location>
        <position position="299"/>
    </location>
</feature>
<evidence type="ECO:0000259" key="5">
    <source>
        <dbReference type="Pfam" id="PF00728"/>
    </source>
</evidence>
<dbReference type="InterPro" id="IPR052764">
    <property type="entry name" value="GH20_Enzymes"/>
</dbReference>
<keyword evidence="3" id="KW-0326">Glycosidase</keyword>
<dbReference type="InterPro" id="IPR015882">
    <property type="entry name" value="HEX_bac_N"/>
</dbReference>
<dbReference type="Gene3D" id="3.30.379.10">
    <property type="entry name" value="Chitobiase/beta-hexosaminidase domain 2-like"/>
    <property type="match status" value="1"/>
</dbReference>
<dbReference type="EMBL" id="JADIMJ010000069">
    <property type="protein sequence ID" value="MBO8454003.1"/>
    <property type="molecule type" value="Genomic_DNA"/>
</dbReference>
<organism evidence="7 8">
    <name type="scientific">Candidatus Cryptobacteroides gallistercoris</name>
    <dbReference type="NCBI Taxonomy" id="2840765"/>
    <lineage>
        <taxon>Bacteria</taxon>
        <taxon>Pseudomonadati</taxon>
        <taxon>Bacteroidota</taxon>
        <taxon>Bacteroidia</taxon>
        <taxon>Bacteroidales</taxon>
        <taxon>Candidatus Cryptobacteroides</taxon>
    </lineage>
</organism>
<dbReference type="CDD" id="cd06564">
    <property type="entry name" value="GH20_DspB_LnbB-like"/>
    <property type="match status" value="1"/>
</dbReference>
<dbReference type="GO" id="GO:0005975">
    <property type="term" value="P:carbohydrate metabolic process"/>
    <property type="evidence" value="ECO:0007669"/>
    <property type="project" value="InterPro"/>
</dbReference>
<evidence type="ECO:0000313" key="7">
    <source>
        <dbReference type="EMBL" id="MBO8454003.1"/>
    </source>
</evidence>
<dbReference type="InterPro" id="IPR015883">
    <property type="entry name" value="Glyco_hydro_20_cat"/>
</dbReference>
<dbReference type="Pfam" id="PF00728">
    <property type="entry name" value="Glyco_hydro_20"/>
    <property type="match status" value="1"/>
</dbReference>
<dbReference type="Gene3D" id="3.20.20.80">
    <property type="entry name" value="Glycosidases"/>
    <property type="match status" value="1"/>
</dbReference>
<proteinExistence type="inferred from homology"/>
<feature type="domain" description="Glycoside hydrolase family 20 catalytic" evidence="5">
    <location>
        <begin position="136"/>
        <end position="456"/>
    </location>
</feature>
<name>A0A940DMV4_9BACT</name>
<evidence type="ECO:0000256" key="1">
    <source>
        <dbReference type="ARBA" id="ARBA00006285"/>
    </source>
</evidence>
<keyword evidence="2" id="KW-0378">Hydrolase</keyword>
<dbReference type="GO" id="GO:0004563">
    <property type="term" value="F:beta-N-acetylhexosaminidase activity"/>
    <property type="evidence" value="ECO:0007669"/>
    <property type="project" value="InterPro"/>
</dbReference>
<comment type="caution">
    <text evidence="7">The sequence shown here is derived from an EMBL/GenBank/DDBJ whole genome shotgun (WGS) entry which is preliminary data.</text>
</comment>
<feature type="domain" description="Beta-hexosaminidase bacterial type N-terminal" evidence="6">
    <location>
        <begin position="8"/>
        <end position="133"/>
    </location>
</feature>
<dbReference type="InterPro" id="IPR029018">
    <property type="entry name" value="Hex-like_dom2"/>
</dbReference>
<reference evidence="7" key="1">
    <citation type="submission" date="2020-10" db="EMBL/GenBank/DDBJ databases">
        <authorList>
            <person name="Gilroy R."/>
        </authorList>
    </citation>
    <scope>NUCLEOTIDE SEQUENCE</scope>
    <source>
        <strain evidence="7">F1-3629</strain>
    </source>
</reference>
<dbReference type="SUPFAM" id="SSF55545">
    <property type="entry name" value="beta-N-acetylhexosaminidase-like domain"/>
    <property type="match status" value="1"/>
</dbReference>
<evidence type="ECO:0000313" key="8">
    <source>
        <dbReference type="Proteomes" id="UP000771749"/>
    </source>
</evidence>
<evidence type="ECO:0000259" key="6">
    <source>
        <dbReference type="Pfam" id="PF02838"/>
    </source>
</evidence>
<dbReference type="Proteomes" id="UP000771749">
    <property type="component" value="Unassembled WGS sequence"/>
</dbReference>
<reference evidence="7" key="2">
    <citation type="journal article" date="2021" name="PeerJ">
        <title>Extensive microbial diversity within the chicken gut microbiome revealed by metagenomics and culture.</title>
        <authorList>
            <person name="Gilroy R."/>
            <person name="Ravi A."/>
            <person name="Getino M."/>
            <person name="Pursley I."/>
            <person name="Horton D.L."/>
            <person name="Alikhan N.F."/>
            <person name="Baker D."/>
            <person name="Gharbi K."/>
            <person name="Hall N."/>
            <person name="Watson M."/>
            <person name="Adriaenssens E.M."/>
            <person name="Foster-Nyarko E."/>
            <person name="Jarju S."/>
            <person name="Secka A."/>
            <person name="Antonio M."/>
            <person name="Oren A."/>
            <person name="Chaudhuri R.R."/>
            <person name="La Ragione R."/>
            <person name="Hildebrand F."/>
            <person name="Pallen M.J."/>
        </authorList>
    </citation>
    <scope>NUCLEOTIDE SEQUENCE</scope>
    <source>
        <strain evidence="7">F1-3629</strain>
    </source>
</reference>
<protein>
    <submittedName>
        <fullName evidence="7">Family 20 glycosylhydrolase</fullName>
    </submittedName>
</protein>
<gene>
    <name evidence="7" type="ORF">IAC07_04680</name>
</gene>
<dbReference type="SUPFAM" id="SSF51445">
    <property type="entry name" value="(Trans)glycosidases"/>
    <property type="match status" value="1"/>
</dbReference>